<dbReference type="Gene3D" id="3.40.50.12780">
    <property type="entry name" value="N-terminal domain of ligase-like"/>
    <property type="match status" value="1"/>
</dbReference>
<dbReference type="Pfam" id="PF13193">
    <property type="entry name" value="AMP-binding_C"/>
    <property type="match status" value="1"/>
</dbReference>
<dbReference type="PROSITE" id="PS00455">
    <property type="entry name" value="AMP_BINDING"/>
    <property type="match status" value="1"/>
</dbReference>
<dbReference type="STRING" id="511.UZ73_09690"/>
<reference evidence="7 8" key="1">
    <citation type="submission" date="2018-05" db="EMBL/GenBank/DDBJ databases">
        <title>Genome Sequence of an Efficient Indole-Degrading Bacterium, Alcaligenes sp.YBY.</title>
        <authorList>
            <person name="Yang B."/>
        </authorList>
    </citation>
    <scope>NUCLEOTIDE SEQUENCE [LARGE SCALE GENOMIC DNA]</scope>
    <source>
        <strain evidence="7 8">YBY</strain>
    </source>
</reference>
<evidence type="ECO:0000313" key="7">
    <source>
        <dbReference type="EMBL" id="PWE12836.1"/>
    </source>
</evidence>
<dbReference type="InterPro" id="IPR020845">
    <property type="entry name" value="AMP-binding_CS"/>
</dbReference>
<dbReference type="GO" id="GO:0005524">
    <property type="term" value="F:ATP binding"/>
    <property type="evidence" value="ECO:0007669"/>
    <property type="project" value="UniProtKB-KW"/>
</dbReference>
<dbReference type="SUPFAM" id="SSF56801">
    <property type="entry name" value="Acetyl-CoA synthetase-like"/>
    <property type="match status" value="1"/>
</dbReference>
<organism evidence="7 8">
    <name type="scientific">Alcaligenes faecalis</name>
    <dbReference type="NCBI Taxonomy" id="511"/>
    <lineage>
        <taxon>Bacteria</taxon>
        <taxon>Pseudomonadati</taxon>
        <taxon>Pseudomonadota</taxon>
        <taxon>Betaproteobacteria</taxon>
        <taxon>Burkholderiales</taxon>
        <taxon>Alcaligenaceae</taxon>
        <taxon>Alcaligenes</taxon>
    </lineage>
</organism>
<dbReference type="GO" id="GO:0004467">
    <property type="term" value="F:long-chain fatty acid-CoA ligase activity"/>
    <property type="evidence" value="ECO:0007669"/>
    <property type="project" value="TreeGrafter"/>
</dbReference>
<dbReference type="GO" id="GO:0005886">
    <property type="term" value="C:plasma membrane"/>
    <property type="evidence" value="ECO:0007669"/>
    <property type="project" value="TreeGrafter"/>
</dbReference>
<dbReference type="NCBIfam" id="NF004808">
    <property type="entry name" value="PRK06155.1"/>
    <property type="match status" value="1"/>
</dbReference>
<dbReference type="Gene3D" id="3.30.300.30">
    <property type="match status" value="1"/>
</dbReference>
<dbReference type="PANTHER" id="PTHR43107">
    <property type="entry name" value="LONG-CHAIN FATTY ACID TRANSPORT PROTEIN"/>
    <property type="match status" value="1"/>
</dbReference>
<dbReference type="AlphaFoldDB" id="A0A2U2BFS1"/>
<reference evidence="7 8" key="2">
    <citation type="submission" date="2018-05" db="EMBL/GenBank/DDBJ databases">
        <authorList>
            <person name="Lanie J.A."/>
            <person name="Ng W.-L."/>
            <person name="Kazmierczak K.M."/>
            <person name="Andrzejewski T.M."/>
            <person name="Davidsen T.M."/>
            <person name="Wayne K.J."/>
            <person name="Tettelin H."/>
            <person name="Glass J.I."/>
            <person name="Rusch D."/>
            <person name="Podicherti R."/>
            <person name="Tsui H.-C.T."/>
            <person name="Winkler M.E."/>
        </authorList>
    </citation>
    <scope>NUCLEOTIDE SEQUENCE [LARGE SCALE GENOMIC DNA]</scope>
    <source>
        <strain evidence="7 8">YBY</strain>
    </source>
</reference>
<sequence>MHAHSIPASELPLFSIPATQRTVPALLRLRAERMGDAPLFSDRNTHYTGQQTLQTAAASASRLSRAGIKRGDRVALLCTNRHEFLDMVLGCGWLGAIVVPINTASRGAQLQHILCNSQASLLVVETDLTPLLADVDLGATAVQQAWLIQGQEAAQTLSVATCDLPPLGDYCEPADIGPGDTLAILYTSGTSGPSKGVQCPHAQFYWWGIYTASKLGMKPDDVLYTCLPMFHTNALNTFFQALVSDACMVVDKRFSASRFFDNLYETGATITYLLGAMVPILLSKPETAAEKLHKTRIALGPGVPEQFHSQFLERCHMHLLDGFGSTETNYVMGRGIQEQRNGYMGRVSEGFEALVVDENDNPLPDGEVGELLLRADEPYAFALGYYGQPDKTVETWKNLWFHTGDRVVRDADGYYRFVDRLKDMIRRRGENISSYEVEQALASHPAVHTVAVYAAKSELAEDEVMAMIVLRPDCTVSCEELLQHCERRLPYFAVPRFIEFAQVLPTTENGKIQKFALRDRGVGPDTWDREKAGYQVRR</sequence>
<comment type="similarity">
    <text evidence="1">Belongs to the ATP-dependent AMP-binding enzyme family.</text>
</comment>
<dbReference type="Proteomes" id="UP000245216">
    <property type="component" value="Unassembled WGS sequence"/>
</dbReference>
<evidence type="ECO:0000259" key="5">
    <source>
        <dbReference type="Pfam" id="PF00501"/>
    </source>
</evidence>
<dbReference type="GO" id="GO:0005324">
    <property type="term" value="F:long-chain fatty acid transmembrane transporter activity"/>
    <property type="evidence" value="ECO:0007669"/>
    <property type="project" value="TreeGrafter"/>
</dbReference>
<evidence type="ECO:0000256" key="3">
    <source>
        <dbReference type="ARBA" id="ARBA00022741"/>
    </source>
</evidence>
<evidence type="ECO:0000313" key="8">
    <source>
        <dbReference type="Proteomes" id="UP000245216"/>
    </source>
</evidence>
<keyword evidence="4" id="KW-0067">ATP-binding</keyword>
<dbReference type="RefSeq" id="WP_109089894.1">
    <property type="nucleotide sequence ID" value="NZ_QEXO01000005.1"/>
</dbReference>
<evidence type="ECO:0000259" key="6">
    <source>
        <dbReference type="Pfam" id="PF13193"/>
    </source>
</evidence>
<dbReference type="EMBL" id="QEXO01000005">
    <property type="protein sequence ID" value="PWE12836.1"/>
    <property type="molecule type" value="Genomic_DNA"/>
</dbReference>
<feature type="domain" description="AMP-binding enzyme C-terminal" evidence="6">
    <location>
        <begin position="436"/>
        <end position="511"/>
    </location>
</feature>
<evidence type="ECO:0000256" key="4">
    <source>
        <dbReference type="ARBA" id="ARBA00022840"/>
    </source>
</evidence>
<dbReference type="InterPro" id="IPR000873">
    <property type="entry name" value="AMP-dep_synth/lig_dom"/>
</dbReference>
<keyword evidence="2 7" id="KW-0436">Ligase</keyword>
<feature type="domain" description="AMP-dependent synthetase/ligase" evidence="5">
    <location>
        <begin position="30"/>
        <end position="386"/>
    </location>
</feature>
<accession>A0A2U2BFS1</accession>
<evidence type="ECO:0000256" key="2">
    <source>
        <dbReference type="ARBA" id="ARBA00022598"/>
    </source>
</evidence>
<dbReference type="InterPro" id="IPR025110">
    <property type="entry name" value="AMP-bd_C"/>
</dbReference>
<comment type="caution">
    <text evidence="7">The sequence shown here is derived from an EMBL/GenBank/DDBJ whole genome shotgun (WGS) entry which is preliminary data.</text>
</comment>
<dbReference type="InterPro" id="IPR045851">
    <property type="entry name" value="AMP-bd_C_sf"/>
</dbReference>
<protein>
    <submittedName>
        <fullName evidence="7">ATP-dependent acyl-CoA ligase</fullName>
    </submittedName>
</protein>
<dbReference type="Pfam" id="PF00501">
    <property type="entry name" value="AMP-binding"/>
    <property type="match status" value="1"/>
</dbReference>
<name>A0A2U2BFS1_ALCFA</name>
<gene>
    <name evidence="7" type="ORF">DF183_18930</name>
</gene>
<dbReference type="GO" id="GO:0044539">
    <property type="term" value="P:long-chain fatty acid import into cell"/>
    <property type="evidence" value="ECO:0007669"/>
    <property type="project" value="TreeGrafter"/>
</dbReference>
<dbReference type="PANTHER" id="PTHR43107:SF15">
    <property type="entry name" value="FATTY ACID TRANSPORT PROTEIN 3, ISOFORM A"/>
    <property type="match status" value="1"/>
</dbReference>
<keyword evidence="3" id="KW-0547">Nucleotide-binding</keyword>
<proteinExistence type="inferred from homology"/>
<dbReference type="InterPro" id="IPR042099">
    <property type="entry name" value="ANL_N_sf"/>
</dbReference>
<evidence type="ECO:0000256" key="1">
    <source>
        <dbReference type="ARBA" id="ARBA00006432"/>
    </source>
</evidence>